<accession>A0ABV7IZ63</accession>
<keyword evidence="3" id="KW-1185">Reference proteome</keyword>
<comment type="caution">
    <text evidence="2">The sequence shown here is derived from an EMBL/GenBank/DDBJ whole genome shotgun (WGS) entry which is preliminary data.</text>
</comment>
<dbReference type="RefSeq" id="WP_380071523.1">
    <property type="nucleotide sequence ID" value="NZ_JBHRTO010000001.1"/>
</dbReference>
<evidence type="ECO:0000313" key="2">
    <source>
        <dbReference type="EMBL" id="MFC3179904.1"/>
    </source>
</evidence>
<protein>
    <submittedName>
        <fullName evidence="2">Phosphoadenosine phosphosulfate reductase</fullName>
    </submittedName>
</protein>
<reference evidence="3" key="1">
    <citation type="journal article" date="2019" name="Int. J. Syst. Evol. Microbiol.">
        <title>The Global Catalogue of Microorganisms (GCM) 10K type strain sequencing project: providing services to taxonomists for standard genome sequencing and annotation.</title>
        <authorList>
            <consortium name="The Broad Institute Genomics Platform"/>
            <consortium name="The Broad Institute Genome Sequencing Center for Infectious Disease"/>
            <person name="Wu L."/>
            <person name="Ma J."/>
        </authorList>
    </citation>
    <scope>NUCLEOTIDE SEQUENCE [LARGE SCALE GENOMIC DNA]</scope>
    <source>
        <strain evidence="3">KCTC 52039</strain>
    </source>
</reference>
<name>A0ABV7IZ63_9RHOB</name>
<evidence type="ECO:0000256" key="1">
    <source>
        <dbReference type="SAM" id="MobiDB-lite"/>
    </source>
</evidence>
<dbReference type="Proteomes" id="UP001595547">
    <property type="component" value="Unassembled WGS sequence"/>
</dbReference>
<feature type="region of interest" description="Disordered" evidence="1">
    <location>
        <begin position="1"/>
        <end position="20"/>
    </location>
</feature>
<organism evidence="2 3">
    <name type="scientific">Cypionkella sinensis</name>
    <dbReference type="NCBI Taxonomy" id="1756043"/>
    <lineage>
        <taxon>Bacteria</taxon>
        <taxon>Pseudomonadati</taxon>
        <taxon>Pseudomonadota</taxon>
        <taxon>Alphaproteobacteria</taxon>
        <taxon>Rhodobacterales</taxon>
        <taxon>Paracoccaceae</taxon>
        <taxon>Cypionkella</taxon>
    </lineage>
</organism>
<dbReference type="EMBL" id="JBHRTO010000001">
    <property type="protein sequence ID" value="MFC3179904.1"/>
    <property type="molecule type" value="Genomic_DNA"/>
</dbReference>
<sequence>MTDFADLATRPMPTDSLPDRDAWEQRMEQATEDSGYFHSLGDAHWAYFADEGTTLLVSFETVDAVLARADQMPLADSLARAHGWSVLTIIADGDTWFRDPAVYGFFDRQVDDAFFEDFDQVLFYGAGMAGHAACAFAVTAPGAQVLALNPRATLEPAQSGWDRRTLAARRLNFTARYGYAPDMLEGAGQAVVIHDPTIAVEAMHASLFRAPYITRLSARHMGDNLEPALIRSGLLPALVDQAMIGTLTRQSFAVLWRARRNYSPYLRAILAKAENMGRTKLAIMVCRSVTNRLRAPSFARRLAKLTERISGAEGQNEPAS</sequence>
<proteinExistence type="predicted"/>
<gene>
    <name evidence="2" type="ORF">ACFOGH_02790</name>
</gene>
<evidence type="ECO:0000313" key="3">
    <source>
        <dbReference type="Proteomes" id="UP001595547"/>
    </source>
</evidence>